<gene>
    <name evidence="2" type="ORF">ETSY1_34910</name>
</gene>
<organism evidence="2 3">
    <name type="scientific">Entotheonella factor</name>
    <dbReference type="NCBI Taxonomy" id="1429438"/>
    <lineage>
        <taxon>Bacteria</taxon>
        <taxon>Pseudomonadati</taxon>
        <taxon>Nitrospinota/Tectimicrobiota group</taxon>
        <taxon>Candidatus Tectimicrobiota</taxon>
        <taxon>Candidatus Entotheonellia</taxon>
        <taxon>Candidatus Entotheonellales</taxon>
        <taxon>Candidatus Entotheonellaceae</taxon>
        <taxon>Candidatus Entotheonella</taxon>
    </lineage>
</organism>
<name>W4L9R7_ENTF1</name>
<dbReference type="HOGENOM" id="CLU_185169_1_1_7"/>
<accession>W4L9R7</accession>
<sequence>MHITAKSLGIDQLSLAERILLVEEIWDSIAAEAEALDIPQSHKDELDRRLAAYQADPHAGSSWEEVKTRLQKQPETAP</sequence>
<evidence type="ECO:0000313" key="3">
    <source>
        <dbReference type="Proteomes" id="UP000019141"/>
    </source>
</evidence>
<dbReference type="Proteomes" id="UP000019141">
    <property type="component" value="Unassembled WGS sequence"/>
</dbReference>
<protein>
    <recommendedName>
        <fullName evidence="4">Addiction module protein</fullName>
    </recommendedName>
</protein>
<evidence type="ECO:0000256" key="1">
    <source>
        <dbReference type="SAM" id="MobiDB-lite"/>
    </source>
</evidence>
<reference evidence="2 3" key="1">
    <citation type="journal article" date="2014" name="Nature">
        <title>An environmental bacterial taxon with a large and distinct metabolic repertoire.</title>
        <authorList>
            <person name="Wilson M.C."/>
            <person name="Mori T."/>
            <person name="Ruckert C."/>
            <person name="Uria A.R."/>
            <person name="Helf M.J."/>
            <person name="Takada K."/>
            <person name="Gernert C."/>
            <person name="Steffens U.A."/>
            <person name="Heycke N."/>
            <person name="Schmitt S."/>
            <person name="Rinke C."/>
            <person name="Helfrich E.J."/>
            <person name="Brachmann A.O."/>
            <person name="Gurgui C."/>
            <person name="Wakimoto T."/>
            <person name="Kracht M."/>
            <person name="Crusemann M."/>
            <person name="Hentschel U."/>
            <person name="Abe I."/>
            <person name="Matsunaga S."/>
            <person name="Kalinowski J."/>
            <person name="Takeyama H."/>
            <person name="Piel J."/>
        </authorList>
    </citation>
    <scope>NUCLEOTIDE SEQUENCE [LARGE SCALE GENOMIC DNA]</scope>
    <source>
        <strain evidence="3">TSY1</strain>
    </source>
</reference>
<proteinExistence type="predicted"/>
<dbReference type="InterPro" id="IPR013406">
    <property type="entry name" value="CHP02574_addiction_mod"/>
</dbReference>
<evidence type="ECO:0008006" key="4">
    <source>
        <dbReference type="Google" id="ProtNLM"/>
    </source>
</evidence>
<feature type="region of interest" description="Disordered" evidence="1">
    <location>
        <begin position="56"/>
        <end position="78"/>
    </location>
</feature>
<comment type="caution">
    <text evidence="2">The sequence shown here is derived from an EMBL/GenBank/DDBJ whole genome shotgun (WGS) entry which is preliminary data.</text>
</comment>
<dbReference type="AlphaFoldDB" id="W4L9R7"/>
<keyword evidence="3" id="KW-1185">Reference proteome</keyword>
<evidence type="ECO:0000313" key="2">
    <source>
        <dbReference type="EMBL" id="ETW94435.1"/>
    </source>
</evidence>
<dbReference type="Pfam" id="PF09720">
    <property type="entry name" value="Unstab_antitox"/>
    <property type="match status" value="1"/>
</dbReference>
<dbReference type="EMBL" id="AZHW01001069">
    <property type="protein sequence ID" value="ETW94435.1"/>
    <property type="molecule type" value="Genomic_DNA"/>
</dbReference>
<dbReference type="NCBIfam" id="TIGR02574">
    <property type="entry name" value="stabl_TIGR02574"/>
    <property type="match status" value="1"/>
</dbReference>